<feature type="transmembrane region" description="Helical" evidence="1">
    <location>
        <begin position="68"/>
        <end position="87"/>
    </location>
</feature>
<keyword evidence="4" id="KW-1185">Reference proteome</keyword>
<gene>
    <name evidence="2" type="ORF">J0J69_04690</name>
    <name evidence="3" type="ORF">J0J70_10895</name>
</gene>
<dbReference type="InterPro" id="IPR023804">
    <property type="entry name" value="DUF3792_TM"/>
</dbReference>
<dbReference type="AlphaFoldDB" id="A0A9Q9CQI6"/>
<dbReference type="Pfam" id="PF12670">
    <property type="entry name" value="DUF3792"/>
    <property type="match status" value="1"/>
</dbReference>
<dbReference type="EMBL" id="CP071249">
    <property type="protein sequence ID" value="UUF06880.1"/>
    <property type="molecule type" value="Genomic_DNA"/>
</dbReference>
<dbReference type="Proteomes" id="UP001058016">
    <property type="component" value="Chromosome"/>
</dbReference>
<feature type="transmembrane region" description="Helical" evidence="1">
    <location>
        <begin position="99"/>
        <end position="120"/>
    </location>
</feature>
<accession>A0A9Q9CQI6</accession>
<evidence type="ECO:0000313" key="3">
    <source>
        <dbReference type="EMBL" id="UUF08107.1"/>
    </source>
</evidence>
<evidence type="ECO:0000256" key="1">
    <source>
        <dbReference type="SAM" id="Phobius"/>
    </source>
</evidence>
<dbReference type="NCBIfam" id="TIGR04086">
    <property type="entry name" value="TIGR04086_membr"/>
    <property type="match status" value="1"/>
</dbReference>
<feature type="transmembrane region" description="Helical" evidence="1">
    <location>
        <begin position="12"/>
        <end position="32"/>
    </location>
</feature>
<reference evidence="3 4" key="1">
    <citation type="submission" date="2021-03" db="EMBL/GenBank/DDBJ databases">
        <title>Comparative Genomics and Metabolomics in the genus Turicibacter.</title>
        <authorList>
            <person name="Maki J."/>
            <person name="Looft T."/>
        </authorList>
    </citation>
    <scope>NUCLEOTIDE SEQUENCE</scope>
    <source>
        <strain evidence="3">ISU324</strain>
        <strain evidence="2 4">MMM721</strain>
    </source>
</reference>
<evidence type="ECO:0000313" key="4">
    <source>
        <dbReference type="Proteomes" id="UP001058016"/>
    </source>
</evidence>
<proteinExistence type="predicted"/>
<dbReference type="Proteomes" id="UP001058072">
    <property type="component" value="Chromosome"/>
</dbReference>
<keyword evidence="1" id="KW-0812">Transmembrane</keyword>
<dbReference type="EMBL" id="CP071250">
    <property type="protein sequence ID" value="UUF08107.1"/>
    <property type="molecule type" value="Genomic_DNA"/>
</dbReference>
<sequence>MSEKLGKALLHGIAFIVISILILGLLITTFAYFEWISVGVLDKLIYASFVAIFFIGTTLISKKFAQKGWLIGIGVATTMVLLSLMFYTIGIDSPLTLKFFIRSLITFVVCITGGMIGVNLPSAKR</sequence>
<keyword evidence="1" id="KW-1133">Transmembrane helix</keyword>
<evidence type="ECO:0000313" key="2">
    <source>
        <dbReference type="EMBL" id="UUF06880.1"/>
    </source>
</evidence>
<feature type="transmembrane region" description="Helical" evidence="1">
    <location>
        <begin position="44"/>
        <end position="61"/>
    </location>
</feature>
<keyword evidence="1" id="KW-0472">Membrane</keyword>
<dbReference type="RefSeq" id="WP_055244466.1">
    <property type="nucleotide sequence ID" value="NZ_CP071249.1"/>
</dbReference>
<evidence type="ECO:0000313" key="5">
    <source>
        <dbReference type="Proteomes" id="UP001058072"/>
    </source>
</evidence>
<organism evidence="3 5">
    <name type="scientific">Turicibacter bilis</name>
    <dbReference type="NCBI Taxonomy" id="2735723"/>
    <lineage>
        <taxon>Bacteria</taxon>
        <taxon>Bacillati</taxon>
        <taxon>Bacillota</taxon>
        <taxon>Erysipelotrichia</taxon>
        <taxon>Erysipelotrichales</taxon>
        <taxon>Turicibacteraceae</taxon>
        <taxon>Turicibacter</taxon>
    </lineage>
</organism>
<protein>
    <submittedName>
        <fullName evidence="3">TIGR04086 family membrane protein</fullName>
    </submittedName>
</protein>
<name>A0A9Q9CQI6_9FIRM</name>